<evidence type="ECO:0000256" key="4">
    <source>
        <dbReference type="ARBA" id="ARBA00023136"/>
    </source>
</evidence>
<feature type="transmembrane region" description="Helical" evidence="5">
    <location>
        <begin position="346"/>
        <end position="366"/>
    </location>
</feature>
<dbReference type="Pfam" id="PF06423">
    <property type="entry name" value="GWT1"/>
    <property type="match status" value="1"/>
</dbReference>
<keyword evidence="5" id="KW-0256">Endoplasmic reticulum</keyword>
<dbReference type="PIRSF" id="PIRSF017321">
    <property type="entry name" value="GWT1"/>
    <property type="match status" value="1"/>
</dbReference>
<feature type="transmembrane region" description="Helical" evidence="5">
    <location>
        <begin position="378"/>
        <end position="399"/>
    </location>
</feature>
<dbReference type="PANTHER" id="PTHR20661:SF0">
    <property type="entry name" value="PHOSPHATIDYLINOSITOL-GLYCAN BIOSYNTHESIS CLASS W PROTEIN"/>
    <property type="match status" value="1"/>
</dbReference>
<feature type="transmembrane region" description="Helical" evidence="5">
    <location>
        <begin position="419"/>
        <end position="440"/>
    </location>
</feature>
<sequence>MRLPELFWNTTIPEIITSSSIPIRNRAGFETIAVILPSFFYSLIIVVLETYISLKTSSKFVLELATIVLPITLGMTLLSEYSNLMIGVLSIFSALLLGVSYKKRTSTKKSESFHTSFITNSRSTINILSVIAILAVDFDIFPSRFTKMDTLGYSLMDTGVGLYVFANGIVSPESRGVKNPISKSIKGSLPLFLIGSARFVLTKLFHYHVPEGEYGVHWNFFITLAVTKLFTSFLLNVFSIRNIYVNATMLTLAHQILLVCGLQEFVFEDFKRDNFVKANKEGLVSSIGFISLYLYSVHFGYVLDLKNKNQKFSSVFKKFVIAILLFLTLSVAFQQTFGISRRVANAAYVFWILFIGIFMTGLFYILQTIQIAIFGPTRVVLVSYIFEAVNHNGLVFFLIANVLTGVINMSMNTRKVDTIPALLIVMGYMTVNCLVVAVLYSRGFKLKL</sequence>
<dbReference type="AlphaFoldDB" id="A0A6P7EYD7"/>
<keyword evidence="4 5" id="KW-0472">Membrane</keyword>
<feature type="transmembrane region" description="Helical" evidence="5">
    <location>
        <begin position="84"/>
        <end position="102"/>
    </location>
</feature>
<accession>A0A6P7EYD7</accession>
<keyword evidence="3 5" id="KW-1133">Transmembrane helix</keyword>
<keyword evidence="5" id="KW-0337">GPI-anchor biosynthesis</keyword>
<proteinExistence type="inferred from homology"/>
<evidence type="ECO:0000256" key="2">
    <source>
        <dbReference type="ARBA" id="ARBA00022692"/>
    </source>
</evidence>
<dbReference type="InterPro" id="IPR009447">
    <property type="entry name" value="PIGW/GWT1"/>
</dbReference>
<dbReference type="EC" id="2.3.-.-" evidence="5"/>
<reference evidence="6" key="1">
    <citation type="submission" date="2025-08" db="UniProtKB">
        <authorList>
            <consortium name="RefSeq"/>
        </authorList>
    </citation>
    <scope>IDENTIFICATION</scope>
    <source>
        <tissue evidence="6">Whole insect</tissue>
    </source>
</reference>
<feature type="transmembrane region" description="Helical" evidence="5">
    <location>
        <begin position="123"/>
        <end position="141"/>
    </location>
</feature>
<name>A0A6P7EYD7_DIAVI</name>
<keyword evidence="5" id="KW-0808">Transferase</keyword>
<dbReference type="GO" id="GO:0032216">
    <property type="term" value="F:glucosaminyl-phosphatidylinositol O-acyltransferase activity"/>
    <property type="evidence" value="ECO:0007669"/>
    <property type="project" value="TreeGrafter"/>
</dbReference>
<feature type="transmembrane region" description="Helical" evidence="5">
    <location>
        <begin position="315"/>
        <end position="334"/>
    </location>
</feature>
<dbReference type="UniPathway" id="UPA00196"/>
<dbReference type="GO" id="GO:0006506">
    <property type="term" value="P:GPI anchor biosynthetic process"/>
    <property type="evidence" value="ECO:0007669"/>
    <property type="project" value="UniProtKB-UniPathway"/>
</dbReference>
<evidence type="ECO:0000256" key="1">
    <source>
        <dbReference type="ARBA" id="ARBA00004141"/>
    </source>
</evidence>
<comment type="subcellular location">
    <subcellularLocation>
        <location evidence="5">Endoplasmic reticulum membrane</location>
        <topology evidence="5">Multi-pass membrane protein</topology>
    </subcellularLocation>
    <subcellularLocation>
        <location evidence="1">Membrane</location>
        <topology evidence="1">Multi-pass membrane protein</topology>
    </subcellularLocation>
</comment>
<protein>
    <recommendedName>
        <fullName evidence="5">Phosphatidylinositol-glycan biosynthesis class W protein</fullName>
        <ecNumber evidence="5">2.3.-.-</ecNumber>
    </recommendedName>
</protein>
<dbReference type="RefSeq" id="XP_028128249.1">
    <property type="nucleotide sequence ID" value="XM_028272448.1"/>
</dbReference>
<comment type="function">
    <text evidence="5">A acetyltransferase, which acetylates the inositol ring of phosphatidylinositol during biosynthesis of GPI-anchor.</text>
</comment>
<dbReference type="InParanoid" id="A0A6P7EYD7"/>
<feature type="transmembrane region" description="Helical" evidence="5">
    <location>
        <begin position="27"/>
        <end position="48"/>
    </location>
</feature>
<feature type="transmembrane region" description="Helical" evidence="5">
    <location>
        <begin position="60"/>
        <end position="78"/>
    </location>
</feature>
<comment type="similarity">
    <text evidence="5">Belongs to the PIGW family.</text>
</comment>
<feature type="transmembrane region" description="Helical" evidence="5">
    <location>
        <begin position="153"/>
        <end position="170"/>
    </location>
</feature>
<comment type="pathway">
    <text evidence="5">Glycolipid biosynthesis; glycosylphosphatidylinositol-anchor biosynthesis.</text>
</comment>
<keyword evidence="2 5" id="KW-0812">Transmembrane</keyword>
<gene>
    <name evidence="6" type="primary">LOC114324572</name>
</gene>
<keyword evidence="5" id="KW-0012">Acyltransferase</keyword>
<evidence type="ECO:0000256" key="5">
    <source>
        <dbReference type="RuleBase" id="RU280819"/>
    </source>
</evidence>
<dbReference type="PANTHER" id="PTHR20661">
    <property type="entry name" value="PHOSPHATIDYLINOSITOL-GLYCAN BIOSYNTHESIS CLASS W PROTEIN"/>
    <property type="match status" value="1"/>
</dbReference>
<dbReference type="GO" id="GO:0005789">
    <property type="term" value="C:endoplasmic reticulum membrane"/>
    <property type="evidence" value="ECO:0007669"/>
    <property type="project" value="UniProtKB-SubCell"/>
</dbReference>
<evidence type="ECO:0000313" key="6">
    <source>
        <dbReference type="RefSeq" id="XP_028128249.1"/>
    </source>
</evidence>
<feature type="transmembrane region" description="Helical" evidence="5">
    <location>
        <begin position="243"/>
        <end position="262"/>
    </location>
</feature>
<dbReference type="FunCoup" id="A0A6P7EYD7">
    <property type="interactions" value="1181"/>
</dbReference>
<dbReference type="GO" id="GO:0072659">
    <property type="term" value="P:protein localization to plasma membrane"/>
    <property type="evidence" value="ECO:0007669"/>
    <property type="project" value="TreeGrafter"/>
</dbReference>
<organism evidence="6">
    <name type="scientific">Diabrotica virgifera virgifera</name>
    <name type="common">western corn rootworm</name>
    <dbReference type="NCBI Taxonomy" id="50390"/>
    <lineage>
        <taxon>Eukaryota</taxon>
        <taxon>Metazoa</taxon>
        <taxon>Ecdysozoa</taxon>
        <taxon>Arthropoda</taxon>
        <taxon>Hexapoda</taxon>
        <taxon>Insecta</taxon>
        <taxon>Pterygota</taxon>
        <taxon>Neoptera</taxon>
        <taxon>Endopterygota</taxon>
        <taxon>Coleoptera</taxon>
        <taxon>Polyphaga</taxon>
        <taxon>Cucujiformia</taxon>
        <taxon>Chrysomeloidea</taxon>
        <taxon>Chrysomelidae</taxon>
        <taxon>Galerucinae</taxon>
        <taxon>Diabroticina</taxon>
        <taxon>Diabroticites</taxon>
        <taxon>Diabrotica</taxon>
    </lineage>
</organism>
<evidence type="ECO:0000256" key="3">
    <source>
        <dbReference type="ARBA" id="ARBA00022989"/>
    </source>
</evidence>
<feature type="transmembrane region" description="Helical" evidence="5">
    <location>
        <begin position="215"/>
        <end position="236"/>
    </location>
</feature>
<feature type="transmembrane region" description="Helical" evidence="5">
    <location>
        <begin position="282"/>
        <end position="303"/>
    </location>
</feature>